<proteinExistence type="predicted"/>
<reference evidence="1 2" key="1">
    <citation type="submission" date="2024-11" db="EMBL/GenBank/DDBJ databases">
        <title>Chromosome-level genome assembly of the freshwater bivalve Anodonta woodiana.</title>
        <authorList>
            <person name="Chen X."/>
        </authorList>
    </citation>
    <scope>NUCLEOTIDE SEQUENCE [LARGE SCALE GENOMIC DNA]</scope>
    <source>
        <strain evidence="1">MN2024</strain>
        <tissue evidence="1">Gills</tissue>
    </source>
</reference>
<dbReference type="EMBL" id="JBJQND010000001">
    <property type="protein sequence ID" value="KAL3891920.1"/>
    <property type="molecule type" value="Genomic_DNA"/>
</dbReference>
<keyword evidence="2" id="KW-1185">Reference proteome</keyword>
<comment type="caution">
    <text evidence="1">The sequence shown here is derived from an EMBL/GenBank/DDBJ whole genome shotgun (WGS) entry which is preliminary data.</text>
</comment>
<gene>
    <name evidence="1" type="ORF">ACJMK2_004162</name>
</gene>
<evidence type="ECO:0000313" key="1">
    <source>
        <dbReference type="EMBL" id="KAL3891920.1"/>
    </source>
</evidence>
<sequence length="90" mass="10425">QTDSNPNLRQLSSIFCHVKDVCDKQPSDSDPCLTIIPRAEWFARKTKSVSYMKVPVVNVFIHHTAMARCYTSETCVHEIKEIQNFHMDKK</sequence>
<dbReference type="InterPro" id="IPR015510">
    <property type="entry name" value="PGRP"/>
</dbReference>
<dbReference type="Gene3D" id="3.40.80.10">
    <property type="entry name" value="Peptidoglycan recognition protein-like"/>
    <property type="match status" value="1"/>
</dbReference>
<dbReference type="Proteomes" id="UP001634394">
    <property type="component" value="Unassembled WGS sequence"/>
</dbReference>
<organism evidence="1 2">
    <name type="scientific">Sinanodonta woodiana</name>
    <name type="common">Chinese pond mussel</name>
    <name type="synonym">Anodonta woodiana</name>
    <dbReference type="NCBI Taxonomy" id="1069815"/>
    <lineage>
        <taxon>Eukaryota</taxon>
        <taxon>Metazoa</taxon>
        <taxon>Spiralia</taxon>
        <taxon>Lophotrochozoa</taxon>
        <taxon>Mollusca</taxon>
        <taxon>Bivalvia</taxon>
        <taxon>Autobranchia</taxon>
        <taxon>Heteroconchia</taxon>
        <taxon>Palaeoheterodonta</taxon>
        <taxon>Unionida</taxon>
        <taxon>Unionoidea</taxon>
        <taxon>Unionidae</taxon>
        <taxon>Unioninae</taxon>
        <taxon>Sinanodonta</taxon>
    </lineage>
</organism>
<dbReference type="PANTHER" id="PTHR11022">
    <property type="entry name" value="PEPTIDOGLYCAN RECOGNITION PROTEIN"/>
    <property type="match status" value="1"/>
</dbReference>
<evidence type="ECO:0000313" key="2">
    <source>
        <dbReference type="Proteomes" id="UP001634394"/>
    </source>
</evidence>
<name>A0ABD3Y0C3_SINWO</name>
<feature type="non-terminal residue" evidence="1">
    <location>
        <position position="90"/>
    </location>
</feature>
<accession>A0ABD3Y0C3</accession>
<dbReference type="InterPro" id="IPR036505">
    <property type="entry name" value="Amidase/PGRP_sf"/>
</dbReference>
<protein>
    <submittedName>
        <fullName evidence="1">Uncharacterized protein</fullName>
    </submittedName>
</protein>
<dbReference type="SUPFAM" id="SSF55846">
    <property type="entry name" value="N-acetylmuramoyl-L-alanine amidase-like"/>
    <property type="match status" value="1"/>
</dbReference>
<dbReference type="PANTHER" id="PTHR11022:SF41">
    <property type="entry name" value="PEPTIDOGLYCAN-RECOGNITION PROTEIN LC-RELATED"/>
    <property type="match status" value="1"/>
</dbReference>
<feature type="non-terminal residue" evidence="1">
    <location>
        <position position="1"/>
    </location>
</feature>
<dbReference type="AlphaFoldDB" id="A0ABD3Y0C3"/>